<reference evidence="3" key="1">
    <citation type="journal article" date="2006" name="Science">
        <title>Phytophthora genome sequences uncover evolutionary origins and mechanisms of pathogenesis.</title>
        <authorList>
            <person name="Tyler B.M."/>
            <person name="Tripathy S."/>
            <person name="Zhang X."/>
            <person name="Dehal P."/>
            <person name="Jiang R.H."/>
            <person name="Aerts A."/>
            <person name="Arredondo F.D."/>
            <person name="Baxter L."/>
            <person name="Bensasson D."/>
            <person name="Beynon J.L."/>
            <person name="Chapman J."/>
            <person name="Damasceno C.M."/>
            <person name="Dorrance A.E."/>
            <person name="Dou D."/>
            <person name="Dickerman A.W."/>
            <person name="Dubchak I.L."/>
            <person name="Garbelotto M."/>
            <person name="Gijzen M."/>
            <person name="Gordon S.G."/>
            <person name="Govers F."/>
            <person name="Grunwald N.J."/>
            <person name="Huang W."/>
            <person name="Ivors K.L."/>
            <person name="Jones R.W."/>
            <person name="Kamoun S."/>
            <person name="Krampis K."/>
            <person name="Lamour K.H."/>
            <person name="Lee M.K."/>
            <person name="McDonald W.H."/>
            <person name="Medina M."/>
            <person name="Meijer H.J."/>
            <person name="Nordberg E.K."/>
            <person name="Maclean D.J."/>
            <person name="Ospina-Giraldo M.D."/>
            <person name="Morris P.F."/>
            <person name="Phuntumart V."/>
            <person name="Putnam N.H."/>
            <person name="Rash S."/>
            <person name="Rose J.K."/>
            <person name="Sakihama Y."/>
            <person name="Salamov A.A."/>
            <person name="Savidor A."/>
            <person name="Scheuring C.F."/>
            <person name="Smith B.M."/>
            <person name="Sobral B.W."/>
            <person name="Terry A."/>
            <person name="Torto-Alalibo T.A."/>
            <person name="Win J."/>
            <person name="Xu Z."/>
            <person name="Zhang H."/>
            <person name="Grigoriev I.V."/>
            <person name="Rokhsar D.S."/>
            <person name="Boore J.L."/>
        </authorList>
    </citation>
    <scope>NUCLEOTIDE SEQUENCE [LARGE SCALE GENOMIC DNA]</scope>
    <source>
        <strain evidence="3">Pr102</strain>
    </source>
</reference>
<organism evidence="2 3">
    <name type="scientific">Phytophthora ramorum</name>
    <name type="common">Sudden oak death agent</name>
    <dbReference type="NCBI Taxonomy" id="164328"/>
    <lineage>
        <taxon>Eukaryota</taxon>
        <taxon>Sar</taxon>
        <taxon>Stramenopiles</taxon>
        <taxon>Oomycota</taxon>
        <taxon>Peronosporomycetes</taxon>
        <taxon>Peronosporales</taxon>
        <taxon>Peronosporaceae</taxon>
        <taxon>Phytophthora</taxon>
    </lineage>
</organism>
<reference evidence="2" key="2">
    <citation type="submission" date="2015-06" db="UniProtKB">
        <authorList>
            <consortium name="EnsemblProtists"/>
        </authorList>
    </citation>
    <scope>IDENTIFICATION</scope>
    <source>
        <strain evidence="2">Pr102</strain>
    </source>
</reference>
<dbReference type="InParanoid" id="H3GMH8"/>
<dbReference type="AlphaFoldDB" id="H3GMH8"/>
<dbReference type="VEuPathDB" id="FungiDB:KRP22_12587"/>
<feature type="compositionally biased region" description="Basic and acidic residues" evidence="1">
    <location>
        <begin position="196"/>
        <end position="215"/>
    </location>
</feature>
<evidence type="ECO:0000256" key="1">
    <source>
        <dbReference type="SAM" id="MobiDB-lite"/>
    </source>
</evidence>
<dbReference type="HOGENOM" id="CLU_1182191_0_0_1"/>
<feature type="region of interest" description="Disordered" evidence="1">
    <location>
        <begin position="191"/>
        <end position="225"/>
    </location>
</feature>
<protein>
    <submittedName>
        <fullName evidence="2">Uncharacterized protein</fullName>
    </submittedName>
</protein>
<dbReference type="EnsemblProtists" id="Phyra77705">
    <property type="protein sequence ID" value="Phyra77705"/>
    <property type="gene ID" value="Phyra77705"/>
</dbReference>
<accession>H3GMH8</accession>
<sequence>MARALQVVAYAICPREATTSGQSNYSNLQQRMSMRAMAATVTSCIGGKDDKFAVQVRPAAPASVYFVYKTMGEFEALWGSLETLARDVKRRTSCKQGQSETDEKKPSLLAKWLASIVDNYAFRQIIRDLRAQEKETMSTLNVLLQFLVARVSALIMDRRLLHCGACHVGRQLVKIVREFLQQPAAKTEPIIKKAPSTKDGRKRSFEEMRPEDGEAQRSSLFPTRSGTDRVVKQKICGMREWAMPPMSKMGMVAPVASRRRVFAEVEF</sequence>
<dbReference type="VEuPathDB" id="FungiDB:KRP23_13601"/>
<dbReference type="OMA" id="TGAVMNM"/>
<dbReference type="eggNOG" id="ENOG502S58P">
    <property type="taxonomic scope" value="Eukaryota"/>
</dbReference>
<keyword evidence="3" id="KW-1185">Reference proteome</keyword>
<dbReference type="EMBL" id="DS566023">
    <property type="status" value="NOT_ANNOTATED_CDS"/>
    <property type="molecule type" value="Genomic_DNA"/>
</dbReference>
<dbReference type="Proteomes" id="UP000005238">
    <property type="component" value="Unassembled WGS sequence"/>
</dbReference>
<name>H3GMH8_PHYRM</name>
<proteinExistence type="predicted"/>
<evidence type="ECO:0000313" key="3">
    <source>
        <dbReference type="Proteomes" id="UP000005238"/>
    </source>
</evidence>
<feature type="compositionally biased region" description="Polar residues" evidence="1">
    <location>
        <begin position="216"/>
        <end position="225"/>
    </location>
</feature>
<evidence type="ECO:0000313" key="2">
    <source>
        <dbReference type="EnsemblProtists" id="Phyra77705"/>
    </source>
</evidence>